<protein>
    <recommendedName>
        <fullName evidence="4">F-box domain-containing protein</fullName>
    </recommendedName>
</protein>
<sequence>MAIAEIHQDIIQTHILTRLNGQSLANAGCTSLLLQSLCSDEKLWSDICSSDWPSTDDPLVKQAISNFPSGHRSFFSESFPSPSNRLTTTSPLPQTSQIISSVDIRYNDELMFSKVESTNTTPSDWFQTSPFRIDLLEPKELIPSVVKFSSDDQVMQSNLEKHMTLSWILINPTLNRAMNLSSKKPVSVQRNWLTDEIELNYAFVAVSGISVYDTVYVNCNIEITCGVKQTSGELYVSGMSLTVQDIDGKCLSGKTSMEVLQGLAVAERRSTRYNGGGDDLKERYEEYIQKRRERKDMMERRERRLDLVCVAGGIAFLMAFWSFALY</sequence>
<dbReference type="Gramene" id="rna-gnl|WGS:NBSK|LSAT_1X86240_mrna">
    <property type="protein sequence ID" value="cds-PLY65018.1"/>
    <property type="gene ID" value="gene-LSAT_1X86240"/>
</dbReference>
<evidence type="ECO:0000256" key="1">
    <source>
        <dbReference type="SAM" id="Phobius"/>
    </source>
</evidence>
<proteinExistence type="predicted"/>
<dbReference type="EMBL" id="NBSK02000001">
    <property type="protein sequence ID" value="KAJ0228112.1"/>
    <property type="molecule type" value="Genomic_DNA"/>
</dbReference>
<dbReference type="Gene3D" id="1.20.1280.50">
    <property type="match status" value="1"/>
</dbReference>
<gene>
    <name evidence="2" type="ORF">LSAT_V11C100036260</name>
</gene>
<organism evidence="2 3">
    <name type="scientific">Lactuca sativa</name>
    <name type="common">Garden lettuce</name>
    <dbReference type="NCBI Taxonomy" id="4236"/>
    <lineage>
        <taxon>Eukaryota</taxon>
        <taxon>Viridiplantae</taxon>
        <taxon>Streptophyta</taxon>
        <taxon>Embryophyta</taxon>
        <taxon>Tracheophyta</taxon>
        <taxon>Spermatophyta</taxon>
        <taxon>Magnoliopsida</taxon>
        <taxon>eudicotyledons</taxon>
        <taxon>Gunneridae</taxon>
        <taxon>Pentapetalae</taxon>
        <taxon>asterids</taxon>
        <taxon>campanulids</taxon>
        <taxon>Asterales</taxon>
        <taxon>Asteraceae</taxon>
        <taxon>Cichorioideae</taxon>
        <taxon>Cichorieae</taxon>
        <taxon>Lactucinae</taxon>
        <taxon>Lactuca</taxon>
    </lineage>
</organism>
<keyword evidence="1" id="KW-0812">Transmembrane</keyword>
<dbReference type="PANTHER" id="PTHR33736">
    <property type="entry name" value="F-BOX PROTEIN-RELATED"/>
    <property type="match status" value="1"/>
</dbReference>
<dbReference type="OrthoDB" id="671172at2759"/>
<evidence type="ECO:0000313" key="2">
    <source>
        <dbReference type="EMBL" id="KAJ0228112.1"/>
    </source>
</evidence>
<feature type="transmembrane region" description="Helical" evidence="1">
    <location>
        <begin position="305"/>
        <end position="324"/>
    </location>
</feature>
<evidence type="ECO:0000313" key="3">
    <source>
        <dbReference type="Proteomes" id="UP000235145"/>
    </source>
</evidence>
<evidence type="ECO:0008006" key="4">
    <source>
        <dbReference type="Google" id="ProtNLM"/>
    </source>
</evidence>
<comment type="caution">
    <text evidence="2">The sequence shown here is derived from an EMBL/GenBank/DDBJ whole genome shotgun (WGS) entry which is preliminary data.</text>
</comment>
<dbReference type="InterPro" id="IPR045283">
    <property type="entry name" value="AT3G44326-like"/>
</dbReference>
<reference evidence="2 3" key="1">
    <citation type="journal article" date="2017" name="Nat. Commun.">
        <title>Genome assembly with in vitro proximity ligation data and whole-genome triplication in lettuce.</title>
        <authorList>
            <person name="Reyes-Chin-Wo S."/>
            <person name="Wang Z."/>
            <person name="Yang X."/>
            <person name="Kozik A."/>
            <person name="Arikit S."/>
            <person name="Song C."/>
            <person name="Xia L."/>
            <person name="Froenicke L."/>
            <person name="Lavelle D.O."/>
            <person name="Truco M.J."/>
            <person name="Xia R."/>
            <person name="Zhu S."/>
            <person name="Xu C."/>
            <person name="Xu H."/>
            <person name="Xu X."/>
            <person name="Cox K."/>
            <person name="Korf I."/>
            <person name="Meyers B.C."/>
            <person name="Michelmore R.W."/>
        </authorList>
    </citation>
    <scope>NUCLEOTIDE SEQUENCE [LARGE SCALE GENOMIC DNA]</scope>
    <source>
        <strain evidence="3">cv. Salinas</strain>
        <tissue evidence="2">Seedlings</tissue>
    </source>
</reference>
<dbReference type="PANTHER" id="PTHR33736:SF18">
    <property type="entry name" value="F-BOX DOMAIN-CONTAINING PROTEIN"/>
    <property type="match status" value="1"/>
</dbReference>
<keyword evidence="3" id="KW-1185">Reference proteome</keyword>
<keyword evidence="1" id="KW-1133">Transmembrane helix</keyword>
<dbReference type="InterPro" id="IPR036047">
    <property type="entry name" value="F-box-like_dom_sf"/>
</dbReference>
<accession>A0A9R1WJV7</accession>
<dbReference type="SUPFAM" id="SSF81383">
    <property type="entry name" value="F-box domain"/>
    <property type="match status" value="1"/>
</dbReference>
<name>A0A9R1WJV7_LACSA</name>
<dbReference type="Proteomes" id="UP000235145">
    <property type="component" value="Unassembled WGS sequence"/>
</dbReference>
<keyword evidence="1" id="KW-0472">Membrane</keyword>
<dbReference type="AlphaFoldDB" id="A0A9R1WJV7"/>